<proteinExistence type="predicted"/>
<reference evidence="2" key="1">
    <citation type="submission" date="2015-09" db="EMBL/GenBank/DDBJ databases">
        <title>De novo assembly of Pectinophora gossypiella (Pink Bollworm) gut transcriptome.</title>
        <authorList>
            <person name="Tassone E.E."/>
        </authorList>
    </citation>
    <scope>NUCLEOTIDE SEQUENCE</scope>
</reference>
<feature type="region of interest" description="Disordered" evidence="1">
    <location>
        <begin position="18"/>
        <end position="62"/>
    </location>
</feature>
<dbReference type="AlphaFoldDB" id="A0A1E1WED7"/>
<evidence type="ECO:0000313" key="2">
    <source>
        <dbReference type="EMBL" id="JAT85287.1"/>
    </source>
</evidence>
<protein>
    <submittedName>
        <fullName evidence="2">Uncharacterized protein</fullName>
    </submittedName>
</protein>
<feature type="non-terminal residue" evidence="2">
    <location>
        <position position="1"/>
    </location>
</feature>
<organism evidence="2">
    <name type="scientific">Pectinophora gossypiella</name>
    <name type="common">Cotton pink bollworm</name>
    <name type="synonym">Depressaria gossypiella</name>
    <dbReference type="NCBI Taxonomy" id="13191"/>
    <lineage>
        <taxon>Eukaryota</taxon>
        <taxon>Metazoa</taxon>
        <taxon>Ecdysozoa</taxon>
        <taxon>Arthropoda</taxon>
        <taxon>Hexapoda</taxon>
        <taxon>Insecta</taxon>
        <taxon>Pterygota</taxon>
        <taxon>Neoptera</taxon>
        <taxon>Endopterygota</taxon>
        <taxon>Lepidoptera</taxon>
        <taxon>Glossata</taxon>
        <taxon>Ditrysia</taxon>
        <taxon>Gelechioidea</taxon>
        <taxon>Gelechiidae</taxon>
        <taxon>Apatetrinae</taxon>
        <taxon>Pectinophora</taxon>
    </lineage>
</organism>
<sequence>KSARAIITANVTVEPMEVESTVSKKDLHLNIDPAQASGSDSSVAKEAAGSENPPSESADVDGTTRNVCYKLCSLIHSQLVKAHAEVSRQYGALVVSMAEEEKTEAQPAADGKEDAAAKPEGNGST</sequence>
<gene>
    <name evidence="2" type="ORF">g.2708</name>
</gene>
<name>A0A1E1WED7_PECGO</name>
<feature type="non-terminal residue" evidence="2">
    <location>
        <position position="125"/>
    </location>
</feature>
<feature type="compositionally biased region" description="Basic and acidic residues" evidence="1">
    <location>
        <begin position="99"/>
        <end position="117"/>
    </location>
</feature>
<dbReference type="EMBL" id="GDQN01005767">
    <property type="protein sequence ID" value="JAT85287.1"/>
    <property type="molecule type" value="Transcribed_RNA"/>
</dbReference>
<feature type="region of interest" description="Disordered" evidence="1">
    <location>
        <begin position="99"/>
        <end position="125"/>
    </location>
</feature>
<dbReference type="OrthoDB" id="47801at2759"/>
<accession>A0A1E1WED7</accession>
<evidence type="ECO:0000256" key="1">
    <source>
        <dbReference type="SAM" id="MobiDB-lite"/>
    </source>
</evidence>